<keyword evidence="6" id="KW-1185">Reference proteome</keyword>
<feature type="non-terminal residue" evidence="5">
    <location>
        <position position="827"/>
    </location>
</feature>
<reference evidence="5 6" key="1">
    <citation type="submission" date="2018-05" db="EMBL/GenBank/DDBJ databases">
        <title>Draft genome sequence of Scytalidium lignicola DSM 105466, a ubiquitous saprotrophic fungus.</title>
        <authorList>
            <person name="Buettner E."/>
            <person name="Gebauer A.M."/>
            <person name="Hofrichter M."/>
            <person name="Liers C."/>
            <person name="Kellner H."/>
        </authorList>
    </citation>
    <scope>NUCLEOTIDE SEQUENCE [LARGE SCALE GENOMIC DNA]</scope>
    <source>
        <strain evidence="5 6">DSM 105466</strain>
    </source>
</reference>
<evidence type="ECO:0000259" key="4">
    <source>
        <dbReference type="Pfam" id="PF02826"/>
    </source>
</evidence>
<feature type="compositionally biased region" description="Low complexity" evidence="3">
    <location>
        <begin position="615"/>
        <end position="642"/>
    </location>
</feature>
<feature type="region of interest" description="Disordered" evidence="3">
    <location>
        <begin position="507"/>
        <end position="528"/>
    </location>
</feature>
<keyword evidence="1" id="KW-0560">Oxidoreductase</keyword>
<evidence type="ECO:0000313" key="5">
    <source>
        <dbReference type="EMBL" id="RFU30138.1"/>
    </source>
</evidence>
<dbReference type="PANTHER" id="PTHR43333">
    <property type="entry name" value="2-HACID_DH_C DOMAIN-CONTAINING PROTEIN"/>
    <property type="match status" value="1"/>
</dbReference>
<dbReference type="SUPFAM" id="SSF51735">
    <property type="entry name" value="NAD(P)-binding Rossmann-fold domains"/>
    <property type="match status" value="1"/>
</dbReference>
<dbReference type="InterPro" id="IPR036291">
    <property type="entry name" value="NAD(P)-bd_dom_sf"/>
</dbReference>
<sequence>MEQLSSAAHMEGETLLVLTAWGPPQDYIDHLKTVSPGIRVIIHLCPIHRATEVPEDISSDVWNSVTVLLTWKIFPPKGLAPKLKYVQLISAGSNHVLGLPLFEETDATFCTASGVHPPQITEWVFATFLSFQHHLPEYLENQKIGKWVYPETDETTEDAVGLRVGILGYGRIGRQCARVAKAFGMDVYAYNLRERPTVESRRDESFTEPGLGDPEGLFPSKWFHGPEQLNSFLGSDLDLLIITLPGTPATQGMVSLEQFRILSKRKAFISNVGRGSVINTDDLMTALDEGLVRGAAVDVTDPEPLPESHKLWTYKNVIITPHCSGTSAKLLPSGDLSRRFLIQGGAKGTGFEDQNGKITTASSTPFLNQRNVSTCGPSRNVSTTLQVTTGGTPTKGDTASSAIANLQSLQSGIPTQSTCSTTQLFVNVSNTVVGLYVVKLIQGNGLGDSLVSQVCSTGLDGGHIMGAAVNTAGDLNFVQAVIQGWFDGNCFRGLDNERSSQNITIPEFLTGNSTNRGPTSTSSNIASSSNPVSISTGSSFLPISISSNPASTNVASTNTYSSIPPISTNPFSSIPASNVSISIHTTFISIPIHTSSSNLASSTAGSSILPIPTNPISSTSASNNPTSSNPASSNPASINQASTDKASINTASTNTGSSIPPISTNPISSIPASTNTTSTNLGSNIPPISTNPTSSIPASNVSVPATIVSSIPTISTQPNFSLSFTTLAIPSSTTPLALSCPLGNPDSGSCYWVCDYFVEGNCQLSIAYNQALGNPLLPPPSQAALSAVANSILTGSQCGGSGKQVTSAGNALSFTVCLVQAGNDCPV</sequence>
<feature type="compositionally biased region" description="Polar residues" evidence="3">
    <location>
        <begin position="507"/>
        <end position="517"/>
    </location>
</feature>
<evidence type="ECO:0000313" key="6">
    <source>
        <dbReference type="Proteomes" id="UP000258309"/>
    </source>
</evidence>
<feature type="domain" description="D-isomer specific 2-hydroxyacid dehydrogenase NAD-binding" evidence="4">
    <location>
        <begin position="236"/>
        <end position="324"/>
    </location>
</feature>
<feature type="non-terminal residue" evidence="5">
    <location>
        <position position="1"/>
    </location>
</feature>
<dbReference type="Gene3D" id="3.40.50.720">
    <property type="entry name" value="NAD(P)-binding Rossmann-like Domain"/>
    <property type="match status" value="2"/>
</dbReference>
<evidence type="ECO:0000256" key="3">
    <source>
        <dbReference type="SAM" id="MobiDB-lite"/>
    </source>
</evidence>
<dbReference type="InterPro" id="IPR029752">
    <property type="entry name" value="D-isomer_DH_CS1"/>
</dbReference>
<feature type="compositionally biased region" description="Low complexity" evidence="3">
    <location>
        <begin position="657"/>
        <end position="696"/>
    </location>
</feature>
<dbReference type="AlphaFoldDB" id="A0A3E2H9S1"/>
<feature type="region of interest" description="Disordered" evidence="3">
    <location>
        <begin position="615"/>
        <end position="696"/>
    </location>
</feature>
<comment type="caution">
    <text evidence="5">The sequence shown here is derived from an EMBL/GenBank/DDBJ whole genome shotgun (WGS) entry which is preliminary data.</text>
</comment>
<dbReference type="Pfam" id="PF02826">
    <property type="entry name" value="2-Hacid_dh_C"/>
    <property type="match status" value="2"/>
</dbReference>
<feature type="compositionally biased region" description="Polar residues" evidence="3">
    <location>
        <begin position="643"/>
        <end position="656"/>
    </location>
</feature>
<dbReference type="EMBL" id="NCSJ02000108">
    <property type="protein sequence ID" value="RFU30138.1"/>
    <property type="molecule type" value="Genomic_DNA"/>
</dbReference>
<dbReference type="InterPro" id="IPR006140">
    <property type="entry name" value="D-isomer_DH_NAD-bd"/>
</dbReference>
<dbReference type="OrthoDB" id="298012at2759"/>
<evidence type="ECO:0000256" key="2">
    <source>
        <dbReference type="ARBA" id="ARBA00023027"/>
    </source>
</evidence>
<dbReference type="GO" id="GO:0051287">
    <property type="term" value="F:NAD binding"/>
    <property type="evidence" value="ECO:0007669"/>
    <property type="project" value="InterPro"/>
</dbReference>
<dbReference type="Proteomes" id="UP000258309">
    <property type="component" value="Unassembled WGS sequence"/>
</dbReference>
<organism evidence="5 6">
    <name type="scientific">Scytalidium lignicola</name>
    <name type="common">Hyphomycete</name>
    <dbReference type="NCBI Taxonomy" id="5539"/>
    <lineage>
        <taxon>Eukaryota</taxon>
        <taxon>Fungi</taxon>
        <taxon>Dikarya</taxon>
        <taxon>Ascomycota</taxon>
        <taxon>Pezizomycotina</taxon>
        <taxon>Leotiomycetes</taxon>
        <taxon>Leotiomycetes incertae sedis</taxon>
        <taxon>Scytalidium</taxon>
    </lineage>
</organism>
<dbReference type="CDD" id="cd12163">
    <property type="entry name" value="2-Hacid_dh_5"/>
    <property type="match status" value="1"/>
</dbReference>
<accession>A0A3E2H9S1</accession>
<dbReference type="PROSITE" id="PS00065">
    <property type="entry name" value="D_2_HYDROXYACID_DH_1"/>
    <property type="match status" value="1"/>
</dbReference>
<proteinExistence type="predicted"/>
<evidence type="ECO:0000256" key="1">
    <source>
        <dbReference type="ARBA" id="ARBA00023002"/>
    </source>
</evidence>
<keyword evidence="2" id="KW-0520">NAD</keyword>
<name>A0A3E2H9S1_SCYLI</name>
<feature type="compositionally biased region" description="Low complexity" evidence="3">
    <location>
        <begin position="518"/>
        <end position="528"/>
    </location>
</feature>
<dbReference type="STRING" id="5539.A0A3E2H9S1"/>
<dbReference type="GO" id="GO:0016491">
    <property type="term" value="F:oxidoreductase activity"/>
    <property type="evidence" value="ECO:0007669"/>
    <property type="project" value="UniProtKB-KW"/>
</dbReference>
<protein>
    <recommendedName>
        <fullName evidence="4">D-isomer specific 2-hydroxyacid dehydrogenase NAD-binding domain-containing protein</fullName>
    </recommendedName>
</protein>
<feature type="domain" description="D-isomer specific 2-hydroxyacid dehydrogenase NAD-binding" evidence="4">
    <location>
        <begin position="126"/>
        <end position="198"/>
    </location>
</feature>
<gene>
    <name evidence="5" type="ORF">B7463_g6217</name>
</gene>
<dbReference type="PANTHER" id="PTHR43333:SF1">
    <property type="entry name" value="D-ISOMER SPECIFIC 2-HYDROXYACID DEHYDROGENASE NAD-BINDING DOMAIN-CONTAINING PROTEIN"/>
    <property type="match status" value="1"/>
</dbReference>